<evidence type="ECO:0000313" key="7">
    <source>
        <dbReference type="Proteomes" id="UP000232609"/>
    </source>
</evidence>
<dbReference type="Gene3D" id="1.10.10.10">
    <property type="entry name" value="Winged helix-like DNA-binding domain superfamily/Winged helix DNA-binding domain"/>
    <property type="match status" value="1"/>
</dbReference>
<organism evidence="3 7">
    <name type="scientific">Bifidobacterium breve</name>
    <dbReference type="NCBI Taxonomy" id="1685"/>
    <lineage>
        <taxon>Bacteria</taxon>
        <taxon>Bacillati</taxon>
        <taxon>Actinomycetota</taxon>
        <taxon>Actinomycetes</taxon>
        <taxon>Bifidobacteriales</taxon>
        <taxon>Bifidobacteriaceae</taxon>
        <taxon>Bifidobacterium</taxon>
    </lineage>
</organism>
<dbReference type="InterPro" id="IPR005471">
    <property type="entry name" value="Tscrpt_reg_IclR_N"/>
</dbReference>
<dbReference type="PANTHER" id="PTHR18964:SF149">
    <property type="entry name" value="BIFUNCTIONAL UDP-N-ACETYLGLUCOSAMINE 2-EPIMERASE_N-ACETYLMANNOSAMINE KINASE"/>
    <property type="match status" value="1"/>
</dbReference>
<gene>
    <name evidence="5" type="primary">nagC_1</name>
    <name evidence="4" type="ORF">BB215W447A_2141</name>
    <name evidence="5" type="ORF">BIFLH24_00056</name>
    <name evidence="3" type="ORF">NRBB51_1877</name>
</gene>
<accession>A0A0L0LQ53</accession>
<dbReference type="RefSeq" id="WP_014484365.1">
    <property type="nucleotide sequence ID" value="NZ_BCXM01000008.1"/>
</dbReference>
<dbReference type="AlphaFoldDB" id="A0A0L0LQ53"/>
<dbReference type="EMBL" id="CP021558">
    <property type="protein sequence ID" value="AUE04140.1"/>
    <property type="molecule type" value="Genomic_DNA"/>
</dbReference>
<dbReference type="Pfam" id="PF09339">
    <property type="entry name" value="HTH_IclR"/>
    <property type="match status" value="1"/>
</dbReference>
<evidence type="ECO:0000313" key="3">
    <source>
        <dbReference type="EMBL" id="AUD81955.1"/>
    </source>
</evidence>
<dbReference type="OMA" id="FINIFDM"/>
<dbReference type="SUPFAM" id="SSF46785">
    <property type="entry name" value="Winged helix' DNA-binding domain"/>
    <property type="match status" value="1"/>
</dbReference>
<dbReference type="PANTHER" id="PTHR18964">
    <property type="entry name" value="ROK (REPRESSOR, ORF, KINASE) FAMILY"/>
    <property type="match status" value="1"/>
</dbReference>
<dbReference type="GO" id="GO:0003677">
    <property type="term" value="F:DNA binding"/>
    <property type="evidence" value="ECO:0007669"/>
    <property type="project" value="InterPro"/>
</dbReference>
<dbReference type="Proteomes" id="UP000494173">
    <property type="component" value="Unassembled WGS sequence"/>
</dbReference>
<evidence type="ECO:0000256" key="1">
    <source>
        <dbReference type="ARBA" id="ARBA00006479"/>
    </source>
</evidence>
<evidence type="ECO:0000313" key="4">
    <source>
        <dbReference type="EMBL" id="AUE04140.1"/>
    </source>
</evidence>
<proteinExistence type="inferred from homology"/>
<dbReference type="InterPro" id="IPR000600">
    <property type="entry name" value="ROK"/>
</dbReference>
<name>A0A0L0LQ53_BIFBR</name>
<dbReference type="InterPro" id="IPR036390">
    <property type="entry name" value="WH_DNA-bd_sf"/>
</dbReference>
<feature type="domain" description="HTH iclR-type" evidence="2">
    <location>
        <begin position="50"/>
        <end position="77"/>
    </location>
</feature>
<dbReference type="InterPro" id="IPR043129">
    <property type="entry name" value="ATPase_NBD"/>
</dbReference>
<dbReference type="Proteomes" id="UP000232609">
    <property type="component" value="Chromosome"/>
</dbReference>
<dbReference type="EMBL" id="CABWKB010000001">
    <property type="protein sequence ID" value="VWQ11101.1"/>
    <property type="molecule type" value="Genomic_DNA"/>
</dbReference>
<dbReference type="Proteomes" id="UP000232491">
    <property type="component" value="Chromosome"/>
</dbReference>
<dbReference type="Gene3D" id="3.30.420.40">
    <property type="match status" value="2"/>
</dbReference>
<comment type="similarity">
    <text evidence="1">Belongs to the ROK (NagC/XylR) family.</text>
</comment>
<dbReference type="SUPFAM" id="SSF53067">
    <property type="entry name" value="Actin-like ATPase domain"/>
    <property type="match status" value="1"/>
</dbReference>
<evidence type="ECO:0000313" key="5">
    <source>
        <dbReference type="EMBL" id="VWQ11101.1"/>
    </source>
</evidence>
<evidence type="ECO:0000259" key="2">
    <source>
        <dbReference type="Pfam" id="PF09339"/>
    </source>
</evidence>
<sequence length="432" mass="46300">MPSHTIAPGRNVAAGTATTLDAASGTTVRNHNLTMLANTVVTGSRHPSRADLARMTGLNRSTMTRLVEHLISCGIIRELNSESTGSGRPAVPLAPALHTYAAIGVDISTGSVEASAVDLSGEILAQHYQQLNTSNAEKTLTVVRRIIDDLRMRATDAELTTVGITVALHGLIATNHTYLLSSPNLGWHDIDLLEELRKAAPQNMLPQINFLNSADAGAYAETYLRNKQDIPLSDYLYVSGGTGIDAAIVKCGGFDTGCHGWAGELGHVYVAEGRRQCSCGNTGCLETFAGQYALMEASGLAPHSSTGNLFAALSRKEPDACKAVKSAAHYLGIALASFINICDIPTIVLDGLYAQLFEYLDKPLQRMLTEHTLSSQWADIKVLRSVSTSNSVAFGAAWKGLIEFLSTPDRWQKQNDEQLGYFPITDTPSVTI</sequence>
<dbReference type="EMBL" id="CP021392">
    <property type="protein sequence ID" value="AUD81955.1"/>
    <property type="molecule type" value="Genomic_DNA"/>
</dbReference>
<reference evidence="6 7" key="1">
    <citation type="submission" date="2017-05" db="EMBL/GenBank/DDBJ databases">
        <title>Comparative genomics and methylome analysis of the gut commensal Bifidobacterium breve.</title>
        <authorList>
            <person name="Bottacini F."/>
            <person name="Morrissey R."/>
            <person name="Roberts R.J."/>
            <person name="James K."/>
            <person name="van Breen J."/>
            <person name="Egan M."/>
            <person name="Lambert J."/>
            <person name="van Limpt K."/>
            <person name="Stanton C."/>
            <person name="Knol J."/>
            <person name="O' Connell Motherway M."/>
            <person name="van Sinderen D."/>
        </authorList>
    </citation>
    <scope>NUCLEOTIDE SEQUENCE [LARGE SCALE GENOMIC DNA]</scope>
    <source>
        <strain evidence="4 6">215W447a</strain>
        <strain evidence="3 7">NRBB51</strain>
    </source>
</reference>
<protein>
    <submittedName>
        <fullName evidence="5">N-acetylglucosamine repressor</fullName>
    </submittedName>
</protein>
<dbReference type="GO" id="GO:0006355">
    <property type="term" value="P:regulation of DNA-templated transcription"/>
    <property type="evidence" value="ECO:0007669"/>
    <property type="project" value="InterPro"/>
</dbReference>
<evidence type="ECO:0000313" key="8">
    <source>
        <dbReference type="Proteomes" id="UP000494173"/>
    </source>
</evidence>
<dbReference type="InterPro" id="IPR036388">
    <property type="entry name" value="WH-like_DNA-bd_sf"/>
</dbReference>
<dbReference type="Pfam" id="PF00480">
    <property type="entry name" value="ROK"/>
    <property type="match status" value="1"/>
</dbReference>
<evidence type="ECO:0000313" key="6">
    <source>
        <dbReference type="Proteomes" id="UP000232491"/>
    </source>
</evidence>
<reference evidence="5 8" key="2">
    <citation type="submission" date="2019-10" db="EMBL/GenBank/DDBJ databases">
        <authorList>
            <consortium name="Melissa Lawson"/>
            <person name="O'neill I."/>
        </authorList>
    </citation>
    <scope>NUCLEOTIDE SEQUENCE [LARGE SCALE GENOMIC DNA]</scope>
    <source>
        <strain evidence="5">LH_24</strain>
    </source>
</reference>